<dbReference type="GO" id="GO:0006520">
    <property type="term" value="P:amino acid metabolic process"/>
    <property type="evidence" value="ECO:0007669"/>
    <property type="project" value="InterPro"/>
</dbReference>
<dbReference type="GO" id="GO:0005737">
    <property type="term" value="C:cytoplasm"/>
    <property type="evidence" value="ECO:0007669"/>
    <property type="project" value="TreeGrafter"/>
</dbReference>
<keyword evidence="3" id="KW-0210">Decarboxylase</keyword>
<evidence type="ECO:0000313" key="9">
    <source>
        <dbReference type="Proteomes" id="UP000275385"/>
    </source>
</evidence>
<comment type="caution">
    <text evidence="8">The sequence shown here is derived from an EMBL/GenBank/DDBJ whole genome shotgun (WGS) entry which is preliminary data.</text>
</comment>
<keyword evidence="5 7" id="KW-0456">Lyase</keyword>
<evidence type="ECO:0000256" key="2">
    <source>
        <dbReference type="ARBA" id="ARBA00009533"/>
    </source>
</evidence>
<dbReference type="EMBL" id="QVQW01000008">
    <property type="protein sequence ID" value="RKU47657.1"/>
    <property type="molecule type" value="Genomic_DNA"/>
</dbReference>
<dbReference type="GO" id="GO:0030170">
    <property type="term" value="F:pyridoxal phosphate binding"/>
    <property type="evidence" value="ECO:0007669"/>
    <property type="project" value="InterPro"/>
</dbReference>
<name>A0A420YIF9_9PEZI</name>
<evidence type="ECO:0000256" key="1">
    <source>
        <dbReference type="ARBA" id="ARBA00001933"/>
    </source>
</evidence>
<dbReference type="Pfam" id="PF00282">
    <property type="entry name" value="Pyridoxal_deC"/>
    <property type="match status" value="1"/>
</dbReference>
<evidence type="ECO:0000256" key="7">
    <source>
        <dbReference type="RuleBase" id="RU000382"/>
    </source>
</evidence>
<dbReference type="SUPFAM" id="SSF53383">
    <property type="entry name" value="PLP-dependent transferases"/>
    <property type="match status" value="1"/>
</dbReference>
<dbReference type="InterPro" id="IPR010977">
    <property type="entry name" value="Aromatic_deC"/>
</dbReference>
<dbReference type="InterPro" id="IPR021115">
    <property type="entry name" value="Pyridoxal-P_BS"/>
</dbReference>
<dbReference type="STRING" id="177199.A0A420YIF9"/>
<dbReference type="Proteomes" id="UP000275385">
    <property type="component" value="Unassembled WGS sequence"/>
</dbReference>
<dbReference type="Gene3D" id="3.90.1150.10">
    <property type="entry name" value="Aspartate Aminotransferase, domain 1"/>
    <property type="match status" value="1"/>
</dbReference>
<sequence length="388" mass="43612">MLGLPGCFMSNGETGGGGVILGTASEAVLTVMVAARERFLHDASGDTEGEEREKERLKGKIVVLGSSATHSSTKKAAKILGMRFEAIPVNREDGYALTGGKLKACLVRLRERGLEPFFLTATMGTTDTCAVDDFGGISEVLKVYAQDTGRDIWVHVDAAHAGAALICPEVRDKIRVSVFEDFHSFDMNMNKWMLVNLDASCLFIRDRNWLIRAFSVNQAVYDNHHSEGGLVTDYREWQIPLSRRFRALKIWFVMRTYGVEGIREYIRKTMGLAERFEKLLKTKQHLFEILAGPSFALLVFRVVSPVGHKESPENKLRRQNKLTRLLCEKANSSGKVWVTSTVLEERYAIRFMTAVSTTEERHIDMAFALFVELAEEVQSAEILDEEYS</sequence>
<dbReference type="PRINTS" id="PR00800">
    <property type="entry name" value="YHDCRBOXLASE"/>
</dbReference>
<dbReference type="PROSITE" id="PS00392">
    <property type="entry name" value="DDC_GAD_HDC_YDC"/>
    <property type="match status" value="1"/>
</dbReference>
<comment type="similarity">
    <text evidence="2 7">Belongs to the group II decarboxylase family.</text>
</comment>
<keyword evidence="9" id="KW-1185">Reference proteome</keyword>
<gene>
    <name evidence="8" type="ORF">DL546_008917</name>
</gene>
<protein>
    <recommendedName>
        <fullName evidence="10">Aromatic-L-amino-acid decarboxylase</fullName>
    </recommendedName>
</protein>
<evidence type="ECO:0000313" key="8">
    <source>
        <dbReference type="EMBL" id="RKU47657.1"/>
    </source>
</evidence>
<evidence type="ECO:0000256" key="4">
    <source>
        <dbReference type="ARBA" id="ARBA00022898"/>
    </source>
</evidence>
<dbReference type="InterPro" id="IPR015422">
    <property type="entry name" value="PyrdxlP-dep_Trfase_small"/>
</dbReference>
<proteinExistence type="inferred from homology"/>
<dbReference type="PANTHER" id="PTHR11999:SF70">
    <property type="entry name" value="MIP05841P"/>
    <property type="match status" value="1"/>
</dbReference>
<reference evidence="8 9" key="1">
    <citation type="submission" date="2018-08" db="EMBL/GenBank/DDBJ databases">
        <title>Draft genome of the lignicolous fungus Coniochaeta pulveracea.</title>
        <authorList>
            <person name="Borstlap C.J."/>
            <person name="De Witt R.N."/>
            <person name="Botha A."/>
            <person name="Volschenk H."/>
        </authorList>
    </citation>
    <scope>NUCLEOTIDE SEQUENCE [LARGE SCALE GENOMIC DNA]</scope>
    <source>
        <strain evidence="8 9">CAB683</strain>
    </source>
</reference>
<evidence type="ECO:0000256" key="3">
    <source>
        <dbReference type="ARBA" id="ARBA00022793"/>
    </source>
</evidence>
<dbReference type="GO" id="GO:0019752">
    <property type="term" value="P:carboxylic acid metabolic process"/>
    <property type="evidence" value="ECO:0007669"/>
    <property type="project" value="InterPro"/>
</dbReference>
<comment type="cofactor">
    <cofactor evidence="1 6 7">
        <name>pyridoxal 5'-phosphate</name>
        <dbReference type="ChEBI" id="CHEBI:597326"/>
    </cofactor>
</comment>
<dbReference type="PANTHER" id="PTHR11999">
    <property type="entry name" value="GROUP II PYRIDOXAL-5-PHOSPHATE DECARBOXYLASE"/>
    <property type="match status" value="1"/>
</dbReference>
<keyword evidence="4 6" id="KW-0663">Pyridoxal phosphate</keyword>
<dbReference type="AlphaFoldDB" id="A0A420YIF9"/>
<feature type="modified residue" description="N6-(pyridoxal phosphate)lysine" evidence="6">
    <location>
        <position position="191"/>
    </location>
</feature>
<evidence type="ECO:0008006" key="10">
    <source>
        <dbReference type="Google" id="ProtNLM"/>
    </source>
</evidence>
<organism evidence="8 9">
    <name type="scientific">Coniochaeta pulveracea</name>
    <dbReference type="NCBI Taxonomy" id="177199"/>
    <lineage>
        <taxon>Eukaryota</taxon>
        <taxon>Fungi</taxon>
        <taxon>Dikarya</taxon>
        <taxon>Ascomycota</taxon>
        <taxon>Pezizomycotina</taxon>
        <taxon>Sordariomycetes</taxon>
        <taxon>Sordariomycetidae</taxon>
        <taxon>Coniochaetales</taxon>
        <taxon>Coniochaetaceae</taxon>
        <taxon>Coniochaeta</taxon>
    </lineage>
</organism>
<dbReference type="GO" id="GO:0016831">
    <property type="term" value="F:carboxy-lyase activity"/>
    <property type="evidence" value="ECO:0007669"/>
    <property type="project" value="UniProtKB-KW"/>
</dbReference>
<evidence type="ECO:0000256" key="5">
    <source>
        <dbReference type="ARBA" id="ARBA00023239"/>
    </source>
</evidence>
<dbReference type="InterPro" id="IPR015424">
    <property type="entry name" value="PyrdxlP-dep_Trfase"/>
</dbReference>
<accession>A0A420YIF9</accession>
<dbReference type="OrthoDB" id="639767at2759"/>
<dbReference type="InterPro" id="IPR002129">
    <property type="entry name" value="PyrdxlP-dep_de-COase"/>
</dbReference>
<dbReference type="Gene3D" id="3.40.640.10">
    <property type="entry name" value="Type I PLP-dependent aspartate aminotransferase-like (Major domain)"/>
    <property type="match status" value="1"/>
</dbReference>
<dbReference type="InterPro" id="IPR015421">
    <property type="entry name" value="PyrdxlP-dep_Trfase_major"/>
</dbReference>
<evidence type="ECO:0000256" key="6">
    <source>
        <dbReference type="PIRSR" id="PIRSR602129-50"/>
    </source>
</evidence>